<feature type="compositionally biased region" description="Pro residues" evidence="1">
    <location>
        <begin position="17"/>
        <end position="31"/>
    </location>
</feature>
<dbReference type="RefSeq" id="WP_119931516.1">
    <property type="nucleotide sequence ID" value="NZ_QZEY01000027.1"/>
</dbReference>
<comment type="caution">
    <text evidence="2">The sequence shown here is derived from an EMBL/GenBank/DDBJ whole genome shotgun (WGS) entry which is preliminary data.</text>
</comment>
<evidence type="ECO:0000313" key="2">
    <source>
        <dbReference type="EMBL" id="RJL21055.1"/>
    </source>
</evidence>
<keyword evidence="3" id="KW-1185">Reference proteome</keyword>
<evidence type="ECO:0000313" key="3">
    <source>
        <dbReference type="Proteomes" id="UP000265768"/>
    </source>
</evidence>
<dbReference type="EMBL" id="QZEY01000027">
    <property type="protein sequence ID" value="RJL21055.1"/>
    <property type="molecule type" value="Genomic_DNA"/>
</dbReference>
<dbReference type="AlphaFoldDB" id="A0A3A4AP66"/>
<proteinExistence type="predicted"/>
<organism evidence="2 3">
    <name type="scientific">Bailinhaonella thermotolerans</name>
    <dbReference type="NCBI Taxonomy" id="1070861"/>
    <lineage>
        <taxon>Bacteria</taxon>
        <taxon>Bacillati</taxon>
        <taxon>Actinomycetota</taxon>
        <taxon>Actinomycetes</taxon>
        <taxon>Streptosporangiales</taxon>
        <taxon>Streptosporangiaceae</taxon>
        <taxon>Bailinhaonella</taxon>
    </lineage>
</organism>
<feature type="region of interest" description="Disordered" evidence="1">
    <location>
        <begin position="1"/>
        <end position="43"/>
    </location>
</feature>
<sequence length="181" mass="20366">MPEQPPRREVPEALFQPPLPDAPTPPAPAPPASAAAPRRKRVRARAARAAAERKRIQFRLDETLNRRLTVACRRTGDGRQDIIEAALNRLFDELQIPAEPTPEEVQAAAPTRTPTPRTSPPVWVHDYPVTVWLLHRTRDRLKLAWDRTGTMPKYLGIEALEHYFDALGIPDDPPEDDAAED</sequence>
<feature type="compositionally biased region" description="Basic and acidic residues" evidence="1">
    <location>
        <begin position="1"/>
        <end position="11"/>
    </location>
</feature>
<name>A0A3A4AP66_9ACTN</name>
<accession>A0A3A4AP66</accession>
<gene>
    <name evidence="2" type="ORF">D5H75_38220</name>
</gene>
<dbReference type="Proteomes" id="UP000265768">
    <property type="component" value="Unassembled WGS sequence"/>
</dbReference>
<evidence type="ECO:0000256" key="1">
    <source>
        <dbReference type="SAM" id="MobiDB-lite"/>
    </source>
</evidence>
<protein>
    <submittedName>
        <fullName evidence="2">Uncharacterized protein</fullName>
    </submittedName>
</protein>
<reference evidence="2 3" key="1">
    <citation type="submission" date="2018-09" db="EMBL/GenBank/DDBJ databases">
        <title>YIM 75507 draft genome.</title>
        <authorList>
            <person name="Tang S."/>
            <person name="Feng Y."/>
        </authorList>
    </citation>
    <scope>NUCLEOTIDE SEQUENCE [LARGE SCALE GENOMIC DNA]</scope>
    <source>
        <strain evidence="2 3">YIM 75507</strain>
    </source>
</reference>